<dbReference type="PRINTS" id="PR00344">
    <property type="entry name" value="BCTRLSENSOR"/>
</dbReference>
<dbReference type="PROSITE" id="PS50109">
    <property type="entry name" value="HIS_KIN"/>
    <property type="match status" value="1"/>
</dbReference>
<keyword evidence="9" id="KW-0812">Transmembrane</keyword>
<dbReference type="InterPro" id="IPR003660">
    <property type="entry name" value="HAMP_dom"/>
</dbReference>
<dbReference type="InterPro" id="IPR035965">
    <property type="entry name" value="PAS-like_dom_sf"/>
</dbReference>
<dbReference type="SUPFAM" id="SSF47384">
    <property type="entry name" value="Homodimeric domain of signal transducing histidine kinase"/>
    <property type="match status" value="1"/>
</dbReference>
<dbReference type="STRING" id="1437425.CSEC_1736"/>
<dbReference type="GO" id="GO:0016036">
    <property type="term" value="P:cellular response to phosphate starvation"/>
    <property type="evidence" value="ECO:0007669"/>
    <property type="project" value="TreeGrafter"/>
</dbReference>
<dbReference type="Gene3D" id="6.10.340.10">
    <property type="match status" value="1"/>
</dbReference>
<keyword evidence="8 9" id="KW-0472">Membrane</keyword>
<dbReference type="InterPro" id="IPR050351">
    <property type="entry name" value="BphY/WalK/GraS-like"/>
</dbReference>
<reference evidence="13" key="2">
    <citation type="submission" date="2014-09" db="EMBL/GenBank/DDBJ databases">
        <title>Criblamydia sequanensis harbors a mega-plasmid encoding arsenite resistance.</title>
        <authorList>
            <person name="Bertelli C."/>
            <person name="Goesmann A."/>
            <person name="Greub G."/>
        </authorList>
    </citation>
    <scope>NUCLEOTIDE SEQUENCE [LARGE SCALE GENOMIC DNA]</scope>
    <source>
        <strain evidence="13">CRIB-18</strain>
    </source>
</reference>
<dbReference type="InterPro" id="IPR005467">
    <property type="entry name" value="His_kinase_dom"/>
</dbReference>
<dbReference type="eggNOG" id="COG5002">
    <property type="taxonomic scope" value="Bacteria"/>
</dbReference>
<keyword evidence="5" id="KW-0808">Transferase</keyword>
<dbReference type="SUPFAM" id="SSF55785">
    <property type="entry name" value="PYP-like sensor domain (PAS domain)"/>
    <property type="match status" value="1"/>
</dbReference>
<dbReference type="EMBL" id="CCEJ010000008">
    <property type="protein sequence ID" value="CDR34547.1"/>
    <property type="molecule type" value="Genomic_DNA"/>
</dbReference>
<evidence type="ECO:0000259" key="11">
    <source>
        <dbReference type="PROSITE" id="PS50112"/>
    </source>
</evidence>
<keyword evidence="6 13" id="KW-0418">Kinase</keyword>
<dbReference type="Pfam" id="PF00989">
    <property type="entry name" value="PAS"/>
    <property type="match status" value="1"/>
</dbReference>
<dbReference type="CDD" id="cd00130">
    <property type="entry name" value="PAS"/>
    <property type="match status" value="1"/>
</dbReference>
<feature type="domain" description="Histidine kinase" evidence="10">
    <location>
        <begin position="370"/>
        <end position="586"/>
    </location>
</feature>
<dbReference type="OrthoDB" id="9796330at2"/>
<comment type="caution">
    <text evidence="13">The sequence shown here is derived from an EMBL/GenBank/DDBJ whole genome shotgun (WGS) entry which is preliminary data.</text>
</comment>
<evidence type="ECO:0000256" key="4">
    <source>
        <dbReference type="ARBA" id="ARBA00022553"/>
    </source>
</evidence>
<feature type="transmembrane region" description="Helical" evidence="9">
    <location>
        <begin position="12"/>
        <end position="29"/>
    </location>
</feature>
<dbReference type="InterPro" id="IPR003594">
    <property type="entry name" value="HATPase_dom"/>
</dbReference>
<feature type="domain" description="HAMP" evidence="12">
    <location>
        <begin position="188"/>
        <end position="245"/>
    </location>
</feature>
<dbReference type="SMART" id="SM00387">
    <property type="entry name" value="HATPase_c"/>
    <property type="match status" value="1"/>
</dbReference>
<dbReference type="PANTHER" id="PTHR45453">
    <property type="entry name" value="PHOSPHATE REGULON SENSOR PROTEIN PHOR"/>
    <property type="match status" value="1"/>
</dbReference>
<dbReference type="Gene3D" id="3.30.565.10">
    <property type="entry name" value="Histidine kinase-like ATPase, C-terminal domain"/>
    <property type="match status" value="1"/>
</dbReference>
<keyword evidence="4" id="KW-0597">Phosphoprotein</keyword>
<feature type="transmembrane region" description="Helical" evidence="9">
    <location>
        <begin position="166"/>
        <end position="187"/>
    </location>
</feature>
<dbReference type="CDD" id="cd00082">
    <property type="entry name" value="HisKA"/>
    <property type="match status" value="1"/>
</dbReference>
<keyword evidence="14" id="KW-1185">Reference proteome</keyword>
<dbReference type="AlphaFoldDB" id="A0A090CZJ5"/>
<evidence type="ECO:0000313" key="14">
    <source>
        <dbReference type="Proteomes" id="UP000031552"/>
    </source>
</evidence>
<dbReference type="PROSITE" id="PS50112">
    <property type="entry name" value="PAS"/>
    <property type="match status" value="1"/>
</dbReference>
<comment type="subcellular location">
    <subcellularLocation>
        <location evidence="2">Membrane</location>
    </subcellularLocation>
</comment>
<dbReference type="CDD" id="cd00075">
    <property type="entry name" value="HATPase"/>
    <property type="match status" value="1"/>
</dbReference>
<dbReference type="PANTHER" id="PTHR45453:SF1">
    <property type="entry name" value="PHOSPHATE REGULON SENSOR PROTEIN PHOR"/>
    <property type="match status" value="1"/>
</dbReference>
<reference evidence="13" key="1">
    <citation type="submission" date="2013-12" db="EMBL/GenBank/DDBJ databases">
        <authorList>
            <person name="Linke B."/>
        </authorList>
    </citation>
    <scope>NUCLEOTIDE SEQUENCE [LARGE SCALE GENOMIC DNA]</scope>
    <source>
        <strain evidence="13">CRIB-18</strain>
    </source>
</reference>
<dbReference type="NCBIfam" id="TIGR00229">
    <property type="entry name" value="sensory_box"/>
    <property type="match status" value="1"/>
</dbReference>
<dbReference type="GO" id="GO:0004721">
    <property type="term" value="F:phosphoprotein phosphatase activity"/>
    <property type="evidence" value="ECO:0007669"/>
    <property type="project" value="TreeGrafter"/>
</dbReference>
<dbReference type="InterPro" id="IPR004358">
    <property type="entry name" value="Sig_transdc_His_kin-like_C"/>
</dbReference>
<evidence type="ECO:0000259" key="10">
    <source>
        <dbReference type="PROSITE" id="PS50109"/>
    </source>
</evidence>
<dbReference type="Proteomes" id="UP000031552">
    <property type="component" value="Unassembled WGS sequence"/>
</dbReference>
<dbReference type="FunFam" id="3.30.565.10:FF:000006">
    <property type="entry name" value="Sensor histidine kinase WalK"/>
    <property type="match status" value="1"/>
</dbReference>
<protein>
    <recommendedName>
        <fullName evidence="3">histidine kinase</fullName>
        <ecNumber evidence="3">2.7.13.3</ecNumber>
    </recommendedName>
</protein>
<dbReference type="SMART" id="SM00091">
    <property type="entry name" value="PAS"/>
    <property type="match status" value="1"/>
</dbReference>
<dbReference type="GO" id="GO:0000155">
    <property type="term" value="F:phosphorelay sensor kinase activity"/>
    <property type="evidence" value="ECO:0007669"/>
    <property type="project" value="InterPro"/>
</dbReference>
<dbReference type="SMART" id="SM00388">
    <property type="entry name" value="HisKA"/>
    <property type="match status" value="1"/>
</dbReference>
<dbReference type="InterPro" id="IPR013767">
    <property type="entry name" value="PAS_fold"/>
</dbReference>
<dbReference type="Pfam" id="PF02518">
    <property type="entry name" value="HATPase_c"/>
    <property type="match status" value="1"/>
</dbReference>
<evidence type="ECO:0000256" key="1">
    <source>
        <dbReference type="ARBA" id="ARBA00000085"/>
    </source>
</evidence>
<dbReference type="InterPro" id="IPR003661">
    <property type="entry name" value="HisK_dim/P_dom"/>
</dbReference>
<keyword evidence="9" id="KW-1133">Transmembrane helix</keyword>
<evidence type="ECO:0000313" key="13">
    <source>
        <dbReference type="EMBL" id="CDR34547.1"/>
    </source>
</evidence>
<dbReference type="GO" id="GO:0006355">
    <property type="term" value="P:regulation of DNA-templated transcription"/>
    <property type="evidence" value="ECO:0007669"/>
    <property type="project" value="InterPro"/>
</dbReference>
<dbReference type="GO" id="GO:0005886">
    <property type="term" value="C:plasma membrane"/>
    <property type="evidence" value="ECO:0007669"/>
    <property type="project" value="TreeGrafter"/>
</dbReference>
<dbReference type="Gene3D" id="3.30.450.20">
    <property type="entry name" value="PAS domain"/>
    <property type="match status" value="1"/>
</dbReference>
<proteinExistence type="predicted"/>
<keyword evidence="7" id="KW-0902">Two-component regulatory system</keyword>
<name>A0A090CZJ5_9BACT</name>
<gene>
    <name evidence="13" type="ORF">CSEC_1736</name>
</gene>
<dbReference type="Gene3D" id="1.10.287.130">
    <property type="match status" value="1"/>
</dbReference>
<dbReference type="PROSITE" id="PS50885">
    <property type="entry name" value="HAMP"/>
    <property type="match status" value="1"/>
</dbReference>
<evidence type="ECO:0000259" key="12">
    <source>
        <dbReference type="PROSITE" id="PS50885"/>
    </source>
</evidence>
<dbReference type="RefSeq" id="WP_041018066.1">
    <property type="nucleotide sequence ID" value="NZ_CCEJ010000008.1"/>
</dbReference>
<sequence length="586" mass="66970">MSQLSFRQKIFLSYVALFLLFLALLFPFATKTVDEIVAKTLTDRADELILKLRSAPNNDALIRRMKDSKWMIFFRVSIITNERKVLYDSHTKRLLGPRFSQEQVIDHPEINQAFHEGFGYYEDYSELFQQEFAYLAKAFDFHGKTYVLRVAFPYKYVTALTRDFEIGFLALATAVLLLFTIMTWFIINHLTNPIQQIINAVRPYQEGSQKTIPEIRIKSTNTQDDFGRLANTLNSLSQKIQSHINSLTSERNEKEAVLESLIEGVIAVDDKLNINYVNNMALKFIGEKKQDLIGKPFLEVGKEHWLQLLKECRNEKSSKLLTEEMFLEGRKLYLDIVASPKKENGGAVLVIQDKTSHYKMLEMRKDFIANASHELKTPITIIRGFAEALHDNPELPRETTEEVTQKILKNCERMTHLIKDLLTLADIEHLQESRLVPCNLADLAESCGSMLLEAHPSAEFTLNYNKEDDYEVKADGQLLELAIINLLENAAKYSNPPAKITLSLNRFDDVIEVKVKDQGIGIPKDDLEHIFQRFYTVDKAHSRKMGGAGLGLSLVETIIQKHQGKIAVESEVGKGTEFTITLPVHR</sequence>
<dbReference type="SUPFAM" id="SSF55874">
    <property type="entry name" value="ATPase domain of HSP90 chaperone/DNA topoisomerase II/histidine kinase"/>
    <property type="match status" value="1"/>
</dbReference>
<dbReference type="InterPro" id="IPR000014">
    <property type="entry name" value="PAS"/>
</dbReference>
<evidence type="ECO:0000256" key="7">
    <source>
        <dbReference type="ARBA" id="ARBA00023012"/>
    </source>
</evidence>
<comment type="catalytic activity">
    <reaction evidence="1">
        <text>ATP + protein L-histidine = ADP + protein N-phospho-L-histidine.</text>
        <dbReference type="EC" id="2.7.13.3"/>
    </reaction>
</comment>
<dbReference type="InterPro" id="IPR036097">
    <property type="entry name" value="HisK_dim/P_sf"/>
</dbReference>
<dbReference type="FunFam" id="1.10.287.130:FF:000001">
    <property type="entry name" value="Two-component sensor histidine kinase"/>
    <property type="match status" value="1"/>
</dbReference>
<evidence type="ECO:0000256" key="9">
    <source>
        <dbReference type="SAM" id="Phobius"/>
    </source>
</evidence>
<organism evidence="13 14">
    <name type="scientific">Candidatus Criblamydia sequanensis CRIB-18</name>
    <dbReference type="NCBI Taxonomy" id="1437425"/>
    <lineage>
        <taxon>Bacteria</taxon>
        <taxon>Pseudomonadati</taxon>
        <taxon>Chlamydiota</taxon>
        <taxon>Chlamydiia</taxon>
        <taxon>Parachlamydiales</taxon>
        <taxon>Candidatus Criblamydiaceae</taxon>
        <taxon>Candidatus Criblamydia</taxon>
    </lineage>
</organism>
<dbReference type="Pfam" id="PF00512">
    <property type="entry name" value="HisKA"/>
    <property type="match status" value="1"/>
</dbReference>
<evidence type="ECO:0000256" key="2">
    <source>
        <dbReference type="ARBA" id="ARBA00004370"/>
    </source>
</evidence>
<evidence type="ECO:0000256" key="8">
    <source>
        <dbReference type="ARBA" id="ARBA00023136"/>
    </source>
</evidence>
<accession>A0A090CZJ5</accession>
<evidence type="ECO:0000256" key="6">
    <source>
        <dbReference type="ARBA" id="ARBA00022777"/>
    </source>
</evidence>
<evidence type="ECO:0000256" key="5">
    <source>
        <dbReference type="ARBA" id="ARBA00022679"/>
    </source>
</evidence>
<dbReference type="InterPro" id="IPR036890">
    <property type="entry name" value="HATPase_C_sf"/>
</dbReference>
<feature type="domain" description="PAS" evidence="11">
    <location>
        <begin position="250"/>
        <end position="298"/>
    </location>
</feature>
<dbReference type="EC" id="2.7.13.3" evidence="3"/>
<evidence type="ECO:0000256" key="3">
    <source>
        <dbReference type="ARBA" id="ARBA00012438"/>
    </source>
</evidence>